<feature type="compositionally biased region" description="Polar residues" evidence="1">
    <location>
        <begin position="465"/>
        <end position="474"/>
    </location>
</feature>
<gene>
    <name evidence="2" type="ORF">ACHAW5_003559</name>
</gene>
<dbReference type="PANTHER" id="PTHR14248">
    <property type="entry name" value="CYCLIN Y, ISOFORM A"/>
    <property type="match status" value="1"/>
</dbReference>
<feature type="region of interest" description="Disordered" evidence="1">
    <location>
        <begin position="25"/>
        <end position="59"/>
    </location>
</feature>
<evidence type="ECO:0008006" key="4">
    <source>
        <dbReference type="Google" id="ProtNLM"/>
    </source>
</evidence>
<evidence type="ECO:0000313" key="2">
    <source>
        <dbReference type="EMBL" id="KAL3777106.1"/>
    </source>
</evidence>
<reference evidence="2 3" key="1">
    <citation type="submission" date="2024-10" db="EMBL/GenBank/DDBJ databases">
        <title>Updated reference genomes for cyclostephanoid diatoms.</title>
        <authorList>
            <person name="Roberts W.R."/>
            <person name="Alverson A.J."/>
        </authorList>
    </citation>
    <scope>NUCLEOTIDE SEQUENCE [LARGE SCALE GENOMIC DNA]</scope>
    <source>
        <strain evidence="2 3">AJA276-08</strain>
    </source>
</reference>
<dbReference type="SUPFAM" id="SSF47954">
    <property type="entry name" value="Cyclin-like"/>
    <property type="match status" value="1"/>
</dbReference>
<dbReference type="Pfam" id="PF08613">
    <property type="entry name" value="Cyclin"/>
    <property type="match status" value="1"/>
</dbReference>
<dbReference type="InterPro" id="IPR013922">
    <property type="entry name" value="Cyclin_PHO80-like"/>
</dbReference>
<feature type="compositionally biased region" description="Polar residues" evidence="1">
    <location>
        <begin position="523"/>
        <end position="537"/>
    </location>
</feature>
<feature type="compositionally biased region" description="Basic and acidic residues" evidence="1">
    <location>
        <begin position="502"/>
        <end position="522"/>
    </location>
</feature>
<dbReference type="AlphaFoldDB" id="A0ABD3NNB2"/>
<accession>A0ABD3NNB2</accession>
<dbReference type="Gene3D" id="1.10.472.10">
    <property type="entry name" value="Cyclin-like"/>
    <property type="match status" value="1"/>
</dbReference>
<feature type="compositionally biased region" description="Polar residues" evidence="1">
    <location>
        <begin position="483"/>
        <end position="501"/>
    </location>
</feature>
<feature type="region of interest" description="Disordered" evidence="1">
    <location>
        <begin position="460"/>
        <end position="563"/>
    </location>
</feature>
<dbReference type="InterPro" id="IPR036915">
    <property type="entry name" value="Cyclin-like_sf"/>
</dbReference>
<evidence type="ECO:0000256" key="1">
    <source>
        <dbReference type="SAM" id="MobiDB-lite"/>
    </source>
</evidence>
<sequence length="837" mass="92405">MATILSRLNNRVDVILAMSTPLISDAETSPHLDTSQINDKTIHSESPTPTTNIDGGVDGQHECEFTDTVLDVQQHDDVVTLDPLSAAALADHDAHDLVGVTPWNLCGETRRYISAHLSETSHLDRQNRGEIEAEKFARPPIGLDVEGYQTSYADDPDRDGQDSHATHAGHLVRRPTSSIPQLLSTSKNFSAEATQSIQQQLGFVGDEPSYPAICCRQDSFVFSVDGDDSVFQKVFISPQEVVPTPQPNPWANIATNVTHSTAQSFGNCSNMSSSASLASVSPYQNVQYIASSSYAHNSIASPPQNVSITRNKEPSLDMHQLSMSISSIVIPNEAFSGLQNQGEQTKMCFGAGATQALLPPDQSHPRQPTVPELYSAISSLERYNPGSLDNKVILAKARGGYGRQKAFPGVPRKRTPLSSGNASIEGFCSSVDSGTESKSSSAISASAGWKNSRSSGLYELDKTQPIGSSTMIEQTESKKNMSIREQPSESILYKSRSSGHLSESDMKGRSEREEGKLADGKSNKCNRSVTINDQESTSKNKKRREKKVGVFRPSSDAYTPRMGHRAIKYKPVEERASVEKISSSMGTIQRPNFRDALRRVAIILHQHIVKIELRFSTGIHGVDGTGLFKASMRDEFNEENFATPRYKCSIVRVPMARPGVVYSMRKIQVIHTTPTADEIYEFAHQLFKKVQLSSECSIVCLIYVEKLMEVAKVPLVAETWRPIFLCGLLLASKVWQDLSSWNIEFACVYPQFSLDAINRLELSFLKFIKWDLYISSSLYAKYYFALRSLLEKSGFRDRYNQMVGGVGGVAASEALKVSKRSEVVKEEALQQLSRSLR</sequence>
<dbReference type="CDD" id="cd20540">
    <property type="entry name" value="CYCLIN_CCNY_like"/>
    <property type="match status" value="1"/>
</dbReference>
<dbReference type="EMBL" id="JALLAZ020001313">
    <property type="protein sequence ID" value="KAL3777106.1"/>
    <property type="molecule type" value="Genomic_DNA"/>
</dbReference>
<feature type="region of interest" description="Disordered" evidence="1">
    <location>
        <begin position="147"/>
        <end position="177"/>
    </location>
</feature>
<dbReference type="Proteomes" id="UP001530315">
    <property type="component" value="Unassembled WGS sequence"/>
</dbReference>
<feature type="compositionally biased region" description="Polar residues" evidence="1">
    <location>
        <begin position="31"/>
        <end position="53"/>
    </location>
</feature>
<organism evidence="2 3">
    <name type="scientific">Stephanodiscus triporus</name>
    <dbReference type="NCBI Taxonomy" id="2934178"/>
    <lineage>
        <taxon>Eukaryota</taxon>
        <taxon>Sar</taxon>
        <taxon>Stramenopiles</taxon>
        <taxon>Ochrophyta</taxon>
        <taxon>Bacillariophyta</taxon>
        <taxon>Coscinodiscophyceae</taxon>
        <taxon>Thalassiosirophycidae</taxon>
        <taxon>Stephanodiscales</taxon>
        <taxon>Stephanodiscaceae</taxon>
        <taxon>Stephanodiscus</taxon>
    </lineage>
</organism>
<name>A0ABD3NNB2_9STRA</name>
<evidence type="ECO:0000313" key="3">
    <source>
        <dbReference type="Proteomes" id="UP001530315"/>
    </source>
</evidence>
<proteinExistence type="predicted"/>
<keyword evidence="3" id="KW-1185">Reference proteome</keyword>
<comment type="caution">
    <text evidence="2">The sequence shown here is derived from an EMBL/GenBank/DDBJ whole genome shotgun (WGS) entry which is preliminary data.</text>
</comment>
<protein>
    <recommendedName>
        <fullName evidence="4">Cyclin N-terminal domain-containing protein</fullName>
    </recommendedName>
</protein>